<accession>A0A0J8DSL1</accession>
<dbReference type="Proteomes" id="UP000035740">
    <property type="component" value="Unassembled WGS sequence"/>
</dbReference>
<keyword evidence="2" id="KW-1185">Reference proteome</keyword>
<dbReference type="AlphaFoldDB" id="A0A0J8DSL1"/>
<dbReference type="EMBL" id="KQ099555">
    <property type="protein sequence ID" value="KMS93730.1"/>
    <property type="molecule type" value="Genomic_DNA"/>
</dbReference>
<protein>
    <submittedName>
        <fullName evidence="1">Uncharacterized protein</fullName>
    </submittedName>
</protein>
<feature type="non-terminal residue" evidence="1">
    <location>
        <position position="68"/>
    </location>
</feature>
<dbReference type="Gramene" id="KMS93730">
    <property type="protein sequence ID" value="KMS93730"/>
    <property type="gene ID" value="BVRB_028540"/>
</dbReference>
<evidence type="ECO:0000313" key="1">
    <source>
        <dbReference type="EMBL" id="KMS93730.1"/>
    </source>
</evidence>
<sequence>MLRCLYTQLPRPLSEKEATTVIRYLDYLRPPLKHQAIVELDFIQCAGVTRSPRAMLLKLLQESLTLQA</sequence>
<evidence type="ECO:0000313" key="2">
    <source>
        <dbReference type="Proteomes" id="UP000035740"/>
    </source>
</evidence>
<reference evidence="1 2" key="1">
    <citation type="journal article" date="2014" name="Nature">
        <title>The genome of the recently domesticated crop plant sugar beet (Beta vulgaris).</title>
        <authorList>
            <person name="Dohm J.C."/>
            <person name="Minoche A.E."/>
            <person name="Holtgrawe D."/>
            <person name="Capella-Gutierrez S."/>
            <person name="Zakrzewski F."/>
            <person name="Tafer H."/>
            <person name="Rupp O."/>
            <person name="Sorensen T.R."/>
            <person name="Stracke R."/>
            <person name="Reinhardt R."/>
            <person name="Goesmann A."/>
            <person name="Kraft T."/>
            <person name="Schulz B."/>
            <person name="Stadler P.F."/>
            <person name="Schmidt T."/>
            <person name="Gabaldon T."/>
            <person name="Lehrach H."/>
            <person name="Weisshaar B."/>
            <person name="Himmelbauer H."/>
        </authorList>
    </citation>
    <scope>NUCLEOTIDE SEQUENCE [LARGE SCALE GENOMIC DNA]</scope>
    <source>
        <tissue evidence="1">Taproot</tissue>
    </source>
</reference>
<gene>
    <name evidence="1" type="ORF">BVRB_028540</name>
</gene>
<name>A0A0J8DSL1_BETVV</name>
<organism evidence="1 2">
    <name type="scientific">Beta vulgaris subsp. vulgaris</name>
    <name type="common">Beet</name>
    <dbReference type="NCBI Taxonomy" id="3555"/>
    <lineage>
        <taxon>Eukaryota</taxon>
        <taxon>Viridiplantae</taxon>
        <taxon>Streptophyta</taxon>
        <taxon>Embryophyta</taxon>
        <taxon>Tracheophyta</taxon>
        <taxon>Spermatophyta</taxon>
        <taxon>Magnoliopsida</taxon>
        <taxon>eudicotyledons</taxon>
        <taxon>Gunneridae</taxon>
        <taxon>Pentapetalae</taxon>
        <taxon>Caryophyllales</taxon>
        <taxon>Chenopodiaceae</taxon>
        <taxon>Betoideae</taxon>
        <taxon>Beta</taxon>
    </lineage>
</organism>
<proteinExistence type="predicted"/>